<keyword evidence="1 5" id="KW-0637">Prenyltransferase</keyword>
<dbReference type="EMBL" id="VWXL01000074">
    <property type="protein sequence ID" value="MVB11787.1"/>
    <property type="molecule type" value="Genomic_DNA"/>
</dbReference>
<feature type="binding site" evidence="5">
    <location>
        <position position="174"/>
    </location>
    <ligand>
        <name>dimethylallyl phosphate</name>
        <dbReference type="ChEBI" id="CHEBI:88052"/>
    </ligand>
</feature>
<evidence type="ECO:0000256" key="3">
    <source>
        <dbReference type="ARBA" id="ARBA00022643"/>
    </source>
</evidence>
<keyword evidence="8" id="KW-1185">Reference proteome</keyword>
<evidence type="ECO:0000256" key="4">
    <source>
        <dbReference type="ARBA" id="ARBA00022679"/>
    </source>
</evidence>
<dbReference type="NCBIfam" id="NF004685">
    <property type="entry name" value="PRK06029.1"/>
    <property type="match status" value="1"/>
</dbReference>
<dbReference type="GO" id="GO:0016831">
    <property type="term" value="F:carboxy-lyase activity"/>
    <property type="evidence" value="ECO:0007669"/>
    <property type="project" value="TreeGrafter"/>
</dbReference>
<dbReference type="SUPFAM" id="SSF52507">
    <property type="entry name" value="Homo-oligomeric flavin-containing Cys decarboxylases, HFCD"/>
    <property type="match status" value="1"/>
</dbReference>
<comment type="caution">
    <text evidence="7">The sequence shown here is derived from an EMBL/GenBank/DDBJ whole genome shotgun (WGS) entry which is preliminary data.</text>
</comment>
<protein>
    <recommendedName>
        <fullName evidence="5">Flavin prenyltransferase UbiX</fullName>
        <ecNumber evidence="5">2.5.1.129</ecNumber>
    </recommendedName>
</protein>
<dbReference type="RefSeq" id="WP_156990870.1">
    <property type="nucleotide sequence ID" value="NZ_VWXL01000074.1"/>
</dbReference>
<evidence type="ECO:0000313" key="7">
    <source>
        <dbReference type="EMBL" id="MVB11787.1"/>
    </source>
</evidence>
<keyword evidence="3 5" id="KW-0288">FMN</keyword>
<dbReference type="InterPro" id="IPR004507">
    <property type="entry name" value="UbiX-like"/>
</dbReference>
<dbReference type="EC" id="2.5.1.129" evidence="5"/>
<keyword evidence="2 5" id="KW-0285">Flavoprotein</keyword>
<dbReference type="PANTHER" id="PTHR43374:SF1">
    <property type="entry name" value="FLAVIN PRENYLTRANSFERASE PAD1, MITOCHONDRIAL"/>
    <property type="match status" value="1"/>
</dbReference>
<dbReference type="GO" id="GO:0106141">
    <property type="term" value="F:flavin prenyltransferase activity"/>
    <property type="evidence" value="ECO:0007669"/>
    <property type="project" value="UniProtKB-EC"/>
</dbReference>
<evidence type="ECO:0000259" key="6">
    <source>
        <dbReference type="Pfam" id="PF02441"/>
    </source>
</evidence>
<feature type="binding site" evidence="5">
    <location>
        <begin position="10"/>
        <end position="12"/>
    </location>
    <ligand>
        <name>FMN</name>
        <dbReference type="ChEBI" id="CHEBI:58210"/>
    </ligand>
</feature>
<gene>
    <name evidence="7" type="primary">bsdB</name>
    <name evidence="5" type="synonym">ubiX</name>
    <name evidence="7" type="ORF">CAFE_25120</name>
</gene>
<dbReference type="InterPro" id="IPR003382">
    <property type="entry name" value="Flavoprotein"/>
</dbReference>
<comment type="catalytic activity">
    <reaction evidence="5">
        <text>dimethylallyl phosphate + FMNH2 = prenylated FMNH2 + phosphate</text>
        <dbReference type="Rhea" id="RHEA:37743"/>
        <dbReference type="ChEBI" id="CHEBI:43474"/>
        <dbReference type="ChEBI" id="CHEBI:57618"/>
        <dbReference type="ChEBI" id="CHEBI:87467"/>
        <dbReference type="ChEBI" id="CHEBI:88052"/>
        <dbReference type="EC" id="2.5.1.129"/>
    </reaction>
</comment>
<comment type="similarity">
    <text evidence="5">Belongs to the UbiX/PAD1 family.</text>
</comment>
<proteinExistence type="inferred from homology"/>
<feature type="domain" description="Flavoprotein" evidence="6">
    <location>
        <begin position="2"/>
        <end position="178"/>
    </location>
</feature>
<feature type="binding site" evidence="5">
    <location>
        <position position="36"/>
    </location>
    <ligand>
        <name>FMN</name>
        <dbReference type="ChEBI" id="CHEBI:58210"/>
    </ligand>
</feature>
<keyword evidence="4 5" id="KW-0808">Transferase</keyword>
<dbReference type="Pfam" id="PF02441">
    <property type="entry name" value="Flavoprotein"/>
    <property type="match status" value="1"/>
</dbReference>
<sequence length="199" mass="22192">MKKLIIGLTGASGSAYFLRLADALSRRELELHLIATEHGTQVMEYETGVRLEERLLLWRQGPAKIIEEDNQNLFSPVASGSFQCDGMLILPCSMSAAAQISAGISETLLTRAADVMIKEKRPLVLVPRETPLSPVHLKNLYRLSKLGVTILPAMPGFYNRPQSMDDLIDFVAGKAMDSLGLQNDCYRRWEGKEKNEEKD</sequence>
<evidence type="ECO:0000256" key="1">
    <source>
        <dbReference type="ARBA" id="ARBA00022602"/>
    </source>
</evidence>
<organism evidence="7 8">
    <name type="scientific">Caproicibacter fermentans</name>
    <dbReference type="NCBI Taxonomy" id="2576756"/>
    <lineage>
        <taxon>Bacteria</taxon>
        <taxon>Bacillati</taxon>
        <taxon>Bacillota</taxon>
        <taxon>Clostridia</taxon>
        <taxon>Eubacteriales</taxon>
        <taxon>Acutalibacteraceae</taxon>
        <taxon>Caproicibacter</taxon>
    </lineage>
</organism>
<comment type="function">
    <text evidence="5">Flavin prenyltransferase that catalyzes the synthesis of the prenylated FMN cofactor (prenyl-FMN) for 4-hydroxy-3-polyprenylbenzoic acid decarboxylase UbiD. The prenyltransferase is metal-independent and links a dimethylallyl moiety from dimethylallyl monophosphate (DMAP) to the flavin N5 and C6 atoms of FMN.</text>
</comment>
<reference evidence="7 8" key="1">
    <citation type="submission" date="2019-09" db="EMBL/GenBank/DDBJ databases">
        <title>Genome sequence of Clostridium sp. EA1.</title>
        <authorList>
            <person name="Poehlein A."/>
            <person name="Bengelsdorf F.R."/>
            <person name="Daniel R."/>
        </authorList>
    </citation>
    <scope>NUCLEOTIDE SEQUENCE [LARGE SCALE GENOMIC DNA]</scope>
    <source>
        <strain evidence="7 8">EA1</strain>
    </source>
</reference>
<dbReference type="AlphaFoldDB" id="A0A6N8I214"/>
<dbReference type="OrthoDB" id="9781577at2"/>
<evidence type="ECO:0000256" key="2">
    <source>
        <dbReference type="ARBA" id="ARBA00022630"/>
    </source>
</evidence>
<dbReference type="PANTHER" id="PTHR43374">
    <property type="entry name" value="FLAVIN PRENYLTRANSFERASE"/>
    <property type="match status" value="1"/>
</dbReference>
<accession>A0A6N8I214</accession>
<dbReference type="NCBIfam" id="TIGR00421">
    <property type="entry name" value="ubiX_pad"/>
    <property type="match status" value="1"/>
</dbReference>
<evidence type="ECO:0000256" key="5">
    <source>
        <dbReference type="HAMAP-Rule" id="MF_01984"/>
    </source>
</evidence>
<name>A0A6N8I214_9FIRM</name>
<feature type="binding site" evidence="5">
    <location>
        <position position="128"/>
    </location>
    <ligand>
        <name>FMN</name>
        <dbReference type="ChEBI" id="CHEBI:58210"/>
    </ligand>
</feature>
<dbReference type="HAMAP" id="MF_01984">
    <property type="entry name" value="ubiX_pad"/>
    <property type="match status" value="1"/>
</dbReference>
<dbReference type="Proteomes" id="UP000469440">
    <property type="component" value="Unassembled WGS sequence"/>
</dbReference>
<dbReference type="InterPro" id="IPR036551">
    <property type="entry name" value="Flavin_trans-like"/>
</dbReference>
<dbReference type="Gene3D" id="3.40.50.1950">
    <property type="entry name" value="Flavin prenyltransferase-like"/>
    <property type="match status" value="1"/>
</dbReference>
<comment type="caution">
    <text evidence="5">Lacks conserved residue(s) required for the propagation of feature annotation.</text>
</comment>
<feature type="binding site" evidence="5">
    <location>
        <position position="158"/>
    </location>
    <ligand>
        <name>dimethylallyl phosphate</name>
        <dbReference type="ChEBI" id="CHEBI:88052"/>
    </ligand>
</feature>
<evidence type="ECO:0000313" key="8">
    <source>
        <dbReference type="Proteomes" id="UP000469440"/>
    </source>
</evidence>